<evidence type="ECO:0000313" key="3">
    <source>
        <dbReference type="Proteomes" id="UP000003773"/>
    </source>
</evidence>
<proteinExistence type="predicted"/>
<evidence type="ECO:0000313" key="2">
    <source>
        <dbReference type="EMBL" id="EDN83221.1"/>
    </source>
</evidence>
<evidence type="ECO:0000256" key="1">
    <source>
        <dbReference type="SAM" id="MobiDB-lite"/>
    </source>
</evidence>
<dbReference type="Proteomes" id="UP000003773">
    <property type="component" value="Unassembled WGS sequence"/>
</dbReference>
<reference evidence="2 3" key="2">
    <citation type="submission" date="2007-05" db="EMBL/GenBank/DDBJ databases">
        <title>Draft genome sequence of Bifidobacterium adolescentis (L2-32).</title>
        <authorList>
            <person name="Sudarsanam P."/>
            <person name="Ley R."/>
            <person name="Guruge J."/>
            <person name="Turnbaugh P.J."/>
            <person name="Mahowald M."/>
            <person name="Liep D."/>
            <person name="Gordon J."/>
        </authorList>
    </citation>
    <scope>NUCLEOTIDE SEQUENCE [LARGE SCALE GENOMIC DNA]</scope>
    <source>
        <strain evidence="2 3">L2-32</strain>
    </source>
</reference>
<feature type="compositionally biased region" description="Basic and acidic residues" evidence="1">
    <location>
        <begin position="129"/>
        <end position="144"/>
    </location>
</feature>
<dbReference type="HOGENOM" id="CLU_1537111_0_0_11"/>
<feature type="region of interest" description="Disordered" evidence="1">
    <location>
        <begin position="106"/>
        <end position="144"/>
    </location>
</feature>
<dbReference type="EMBL" id="AAXD02000018">
    <property type="protein sequence ID" value="EDN83221.1"/>
    <property type="molecule type" value="Genomic_DNA"/>
</dbReference>
<protein>
    <submittedName>
        <fullName evidence="2">Uncharacterized protein</fullName>
    </submittedName>
</protein>
<dbReference type="AlphaFoldDB" id="A7A2T7"/>
<name>A7A2T7_BIFAD</name>
<comment type="caution">
    <text evidence="2">The sequence shown here is derived from an EMBL/GenBank/DDBJ whole genome shotgun (WGS) entry which is preliminary data.</text>
</comment>
<reference evidence="2 3" key="1">
    <citation type="submission" date="2007-04" db="EMBL/GenBank/DDBJ databases">
        <authorList>
            <person name="Fulton L."/>
            <person name="Clifton S."/>
            <person name="Fulton B."/>
            <person name="Xu J."/>
            <person name="Minx P."/>
            <person name="Pepin K.H."/>
            <person name="Johnson M."/>
            <person name="Thiruvilangam P."/>
            <person name="Bhonagiri V."/>
            <person name="Nash W.E."/>
            <person name="Mardis E.R."/>
            <person name="Wilson R.K."/>
        </authorList>
    </citation>
    <scope>NUCLEOTIDE SEQUENCE [LARGE SCALE GENOMIC DNA]</scope>
    <source>
        <strain evidence="2 3">L2-32</strain>
    </source>
</reference>
<organism evidence="2 3">
    <name type="scientific">Bifidobacterium adolescentis L2-32</name>
    <dbReference type="NCBI Taxonomy" id="411481"/>
    <lineage>
        <taxon>Bacteria</taxon>
        <taxon>Bacillati</taxon>
        <taxon>Actinomycetota</taxon>
        <taxon>Actinomycetes</taxon>
        <taxon>Bifidobacteriales</taxon>
        <taxon>Bifidobacteriaceae</taxon>
        <taxon>Bifidobacterium</taxon>
    </lineage>
</organism>
<accession>A7A2T7</accession>
<sequence>MQDVLVGEIQAPYDFDLVGEALLHAADDRRGVGQLEALRTFDGDYRSRDLVGRDVRIMEPSVLSVASMCRAVIFGSFSMRRVRFFPGHVPAVLTSVDAGRACGPIGASANQDGGRHGRRGSATSPKNVTDPRRNPDTRFAAEDDGGRGIGAVLAGHDGRRGLCESAMPWLASYV</sequence>
<gene>
    <name evidence="2" type="ORF">BIFADO_00119</name>
</gene>